<evidence type="ECO:0000313" key="2">
    <source>
        <dbReference type="EMBL" id="GBG88144.1"/>
    </source>
</evidence>
<dbReference type="Proteomes" id="UP000265515">
    <property type="component" value="Unassembled WGS sequence"/>
</dbReference>
<comment type="caution">
    <text evidence="2">The sequence shown here is derived from an EMBL/GenBank/DDBJ whole genome shotgun (WGS) entry which is preliminary data.</text>
</comment>
<feature type="compositionally biased region" description="Acidic residues" evidence="1">
    <location>
        <begin position="93"/>
        <end position="138"/>
    </location>
</feature>
<proteinExistence type="predicted"/>
<feature type="region of interest" description="Disordered" evidence="1">
    <location>
        <begin position="32"/>
        <end position="202"/>
    </location>
</feature>
<name>A0A388M0P4_CHABU</name>
<sequence length="202" mass="23065">MMLPKSWKLCHQPQKGDAIGKVLRVKNVDLRNRWDNAHSSGGDHHDNKEEEDINDDVNDHDDYNSDMALWNQKIGDGHNDGDNESLESSQNGGDDDDDDDDDNDDDDDDDDDDNDYDDDNDDDDDDDDDDDGDGDGDGDMNCWNQKTGDEERDLGGTVYWDKKRSEDRRVDLKDSNDMNGSEQEGEDDNFQKALNRQGRKRD</sequence>
<dbReference type="EMBL" id="BFEA01000652">
    <property type="protein sequence ID" value="GBG88144.1"/>
    <property type="molecule type" value="Genomic_DNA"/>
</dbReference>
<keyword evidence="3" id="KW-1185">Reference proteome</keyword>
<gene>
    <name evidence="2" type="ORF">CBR_g46632</name>
</gene>
<dbReference type="AlphaFoldDB" id="A0A388M0P4"/>
<evidence type="ECO:0000313" key="3">
    <source>
        <dbReference type="Proteomes" id="UP000265515"/>
    </source>
</evidence>
<evidence type="ECO:0000256" key="1">
    <source>
        <dbReference type="SAM" id="MobiDB-lite"/>
    </source>
</evidence>
<accession>A0A388M0P4</accession>
<organism evidence="2 3">
    <name type="scientific">Chara braunii</name>
    <name type="common">Braun's stonewort</name>
    <dbReference type="NCBI Taxonomy" id="69332"/>
    <lineage>
        <taxon>Eukaryota</taxon>
        <taxon>Viridiplantae</taxon>
        <taxon>Streptophyta</taxon>
        <taxon>Charophyceae</taxon>
        <taxon>Charales</taxon>
        <taxon>Characeae</taxon>
        <taxon>Chara</taxon>
    </lineage>
</organism>
<feature type="compositionally biased region" description="Acidic residues" evidence="1">
    <location>
        <begin position="49"/>
        <end position="59"/>
    </location>
</feature>
<feature type="compositionally biased region" description="Basic and acidic residues" evidence="1">
    <location>
        <begin position="160"/>
        <end position="176"/>
    </location>
</feature>
<protein>
    <submittedName>
        <fullName evidence="2">Uncharacterized protein</fullName>
    </submittedName>
</protein>
<feature type="compositionally biased region" description="Basic and acidic residues" evidence="1">
    <location>
        <begin position="32"/>
        <end position="48"/>
    </location>
</feature>
<dbReference type="Gramene" id="GBG88144">
    <property type="protein sequence ID" value="GBG88144"/>
    <property type="gene ID" value="CBR_g46632"/>
</dbReference>
<reference evidence="2 3" key="1">
    <citation type="journal article" date="2018" name="Cell">
        <title>The Chara Genome: Secondary Complexity and Implications for Plant Terrestrialization.</title>
        <authorList>
            <person name="Nishiyama T."/>
            <person name="Sakayama H."/>
            <person name="Vries J.D."/>
            <person name="Buschmann H."/>
            <person name="Saint-Marcoux D."/>
            <person name="Ullrich K.K."/>
            <person name="Haas F.B."/>
            <person name="Vanderstraeten L."/>
            <person name="Becker D."/>
            <person name="Lang D."/>
            <person name="Vosolsobe S."/>
            <person name="Rombauts S."/>
            <person name="Wilhelmsson P.K.I."/>
            <person name="Janitza P."/>
            <person name="Kern R."/>
            <person name="Heyl A."/>
            <person name="Rumpler F."/>
            <person name="Villalobos L.I.A.C."/>
            <person name="Clay J.M."/>
            <person name="Skokan R."/>
            <person name="Toyoda A."/>
            <person name="Suzuki Y."/>
            <person name="Kagoshima H."/>
            <person name="Schijlen E."/>
            <person name="Tajeshwar N."/>
            <person name="Catarino B."/>
            <person name="Hetherington A.J."/>
            <person name="Saltykova A."/>
            <person name="Bonnot C."/>
            <person name="Breuninger H."/>
            <person name="Symeonidi A."/>
            <person name="Radhakrishnan G.V."/>
            <person name="Van Nieuwerburgh F."/>
            <person name="Deforce D."/>
            <person name="Chang C."/>
            <person name="Karol K.G."/>
            <person name="Hedrich R."/>
            <person name="Ulvskov P."/>
            <person name="Glockner G."/>
            <person name="Delwiche C.F."/>
            <person name="Petrasek J."/>
            <person name="Van de Peer Y."/>
            <person name="Friml J."/>
            <person name="Beilby M."/>
            <person name="Dolan L."/>
            <person name="Kohara Y."/>
            <person name="Sugano S."/>
            <person name="Fujiyama A."/>
            <person name="Delaux P.-M."/>
            <person name="Quint M."/>
            <person name="TheiBen G."/>
            <person name="Hagemann M."/>
            <person name="Harholt J."/>
            <person name="Dunand C."/>
            <person name="Zachgo S."/>
            <person name="Langdale J."/>
            <person name="Maumus F."/>
            <person name="Straeten D.V.D."/>
            <person name="Gould S.B."/>
            <person name="Rensing S.A."/>
        </authorList>
    </citation>
    <scope>NUCLEOTIDE SEQUENCE [LARGE SCALE GENOMIC DNA]</scope>
    <source>
        <strain evidence="2 3">S276</strain>
    </source>
</reference>